<dbReference type="WBParaSite" id="ACRNAN_scaffold26027.g17334.t1">
    <property type="protein sequence ID" value="ACRNAN_scaffold26027.g17334.t1"/>
    <property type="gene ID" value="ACRNAN_scaffold26027.g17334"/>
</dbReference>
<proteinExistence type="predicted"/>
<dbReference type="Proteomes" id="UP000887540">
    <property type="component" value="Unplaced"/>
</dbReference>
<name>A0A914DID8_9BILA</name>
<protein>
    <submittedName>
        <fullName evidence="2">Uncharacterized protein</fullName>
    </submittedName>
</protein>
<sequence length="148" mass="17103">MTLRELVDNLNLSDDDFEEWLKIFFLSYFWAHKYGTVRDVVREVGVNKEAVAHHYVRFRNICRAYFRRHPIRLGGPGIHVFVDEHFMSVESRKVPATPSWSRFFAEGQSICSPTFSVIFSQHLLWLLINGEPIVKSALCSIALSCIGI</sequence>
<keyword evidence="1" id="KW-1185">Reference proteome</keyword>
<evidence type="ECO:0000313" key="1">
    <source>
        <dbReference type="Proteomes" id="UP000887540"/>
    </source>
</evidence>
<dbReference type="AlphaFoldDB" id="A0A914DID8"/>
<accession>A0A914DID8</accession>
<evidence type="ECO:0000313" key="2">
    <source>
        <dbReference type="WBParaSite" id="ACRNAN_scaffold26027.g17334.t1"/>
    </source>
</evidence>
<reference evidence="2" key="1">
    <citation type="submission" date="2022-11" db="UniProtKB">
        <authorList>
            <consortium name="WormBaseParasite"/>
        </authorList>
    </citation>
    <scope>IDENTIFICATION</scope>
</reference>
<organism evidence="1 2">
    <name type="scientific">Acrobeloides nanus</name>
    <dbReference type="NCBI Taxonomy" id="290746"/>
    <lineage>
        <taxon>Eukaryota</taxon>
        <taxon>Metazoa</taxon>
        <taxon>Ecdysozoa</taxon>
        <taxon>Nematoda</taxon>
        <taxon>Chromadorea</taxon>
        <taxon>Rhabditida</taxon>
        <taxon>Tylenchina</taxon>
        <taxon>Cephalobomorpha</taxon>
        <taxon>Cephaloboidea</taxon>
        <taxon>Cephalobidae</taxon>
        <taxon>Acrobeloides</taxon>
    </lineage>
</organism>